<gene>
    <name evidence="1" type="ORF">FLACOL_01086</name>
</gene>
<proteinExistence type="predicted"/>
<reference evidence="1 2" key="1">
    <citation type="submission" date="2018-02" db="EMBL/GenBank/DDBJ databases">
        <authorList>
            <person name="Cohen D.B."/>
            <person name="Kent A.D."/>
        </authorList>
    </citation>
    <scope>NUCLEOTIDE SEQUENCE [LARGE SCALE GENOMIC DNA]</scope>
    <source>
        <strain evidence="1">CIP109753</strain>
    </source>
</reference>
<accession>A0A2N9P9U2</accession>
<dbReference type="EMBL" id="OLKH01000077">
    <property type="protein sequence ID" value="SPE77096.1"/>
    <property type="molecule type" value="Genomic_DNA"/>
</dbReference>
<name>A0A2N9P9U2_9FLAO</name>
<dbReference type="AlphaFoldDB" id="A0A2N9P9U2"/>
<evidence type="ECO:0000313" key="2">
    <source>
        <dbReference type="Proteomes" id="UP000238180"/>
    </source>
</evidence>
<sequence length="158" mass="18559">MLVAVLIMKPEKDNLKAEIKHRLSLLEESMTEESKKPQDENNIYWFLAQEHSANSEFLKLIDIFGNRIGFEEFEVSKFTPILDYETKEPLKIGDKVEDPNRKVCGTLIFDDYNNKYLIKTETGGNHHATTFHKIESFYDYNVDSSKAECRARPHKKRW</sequence>
<organism evidence="1 2">
    <name type="scientific">Flavobacterium columnare</name>
    <dbReference type="NCBI Taxonomy" id="996"/>
    <lineage>
        <taxon>Bacteria</taxon>
        <taxon>Pseudomonadati</taxon>
        <taxon>Bacteroidota</taxon>
        <taxon>Flavobacteriia</taxon>
        <taxon>Flavobacteriales</taxon>
        <taxon>Flavobacteriaceae</taxon>
        <taxon>Flavobacterium</taxon>
    </lineage>
</organism>
<evidence type="ECO:0000313" key="1">
    <source>
        <dbReference type="EMBL" id="SPE77096.1"/>
    </source>
</evidence>
<dbReference type="Proteomes" id="UP000238180">
    <property type="component" value="Unassembled WGS sequence"/>
</dbReference>
<dbReference type="RefSeq" id="WP_105195868.1">
    <property type="nucleotide sequence ID" value="NZ_OLKH01000077.1"/>
</dbReference>
<protein>
    <submittedName>
        <fullName evidence="1">Uncharacterized protein</fullName>
    </submittedName>
</protein>